<evidence type="ECO:0000313" key="3">
    <source>
        <dbReference type="Proteomes" id="UP000541558"/>
    </source>
</evidence>
<dbReference type="EMBL" id="JAACJK010000122">
    <property type="protein sequence ID" value="KAF5329081.1"/>
    <property type="molecule type" value="Genomic_DNA"/>
</dbReference>
<feature type="signal peptide" evidence="1">
    <location>
        <begin position="1"/>
        <end position="21"/>
    </location>
</feature>
<gene>
    <name evidence="2" type="ORF">D9611_014302</name>
</gene>
<reference evidence="2 3" key="1">
    <citation type="journal article" date="2020" name="ISME J.">
        <title>Uncovering the hidden diversity of litter-decomposition mechanisms in mushroom-forming fungi.</title>
        <authorList>
            <person name="Floudas D."/>
            <person name="Bentzer J."/>
            <person name="Ahren D."/>
            <person name="Johansson T."/>
            <person name="Persson P."/>
            <person name="Tunlid A."/>
        </authorList>
    </citation>
    <scope>NUCLEOTIDE SEQUENCE [LARGE SCALE GENOMIC DNA]</scope>
    <source>
        <strain evidence="2 3">CBS 175.51</strain>
    </source>
</reference>
<dbReference type="AlphaFoldDB" id="A0A8H5F9V4"/>
<name>A0A8H5F9V4_9AGAR</name>
<organism evidence="2 3">
    <name type="scientific">Ephemerocybe angulata</name>
    <dbReference type="NCBI Taxonomy" id="980116"/>
    <lineage>
        <taxon>Eukaryota</taxon>
        <taxon>Fungi</taxon>
        <taxon>Dikarya</taxon>
        <taxon>Basidiomycota</taxon>
        <taxon>Agaricomycotina</taxon>
        <taxon>Agaricomycetes</taxon>
        <taxon>Agaricomycetidae</taxon>
        <taxon>Agaricales</taxon>
        <taxon>Agaricineae</taxon>
        <taxon>Psathyrellaceae</taxon>
        <taxon>Ephemerocybe</taxon>
    </lineage>
</organism>
<keyword evidence="3" id="KW-1185">Reference proteome</keyword>
<protein>
    <submittedName>
        <fullName evidence="2">Uncharacterized protein</fullName>
    </submittedName>
</protein>
<feature type="chain" id="PRO_5034741897" evidence="1">
    <location>
        <begin position="22"/>
        <end position="130"/>
    </location>
</feature>
<proteinExistence type="predicted"/>
<sequence length="130" mass="13104">MKSAIFSTISLLAMAVPAAMAAPAAPAAGPVCETSDGSPTVSAAKWAGAYWGADAGRPSLACQTDSHGGCITVATAYGASVNFCSEQAACKTVGELQDRIVDLCDRCEANGKVGGKWDFGDGSNLAIFHS</sequence>
<dbReference type="Proteomes" id="UP000541558">
    <property type="component" value="Unassembled WGS sequence"/>
</dbReference>
<evidence type="ECO:0000313" key="2">
    <source>
        <dbReference type="EMBL" id="KAF5329081.1"/>
    </source>
</evidence>
<evidence type="ECO:0000256" key="1">
    <source>
        <dbReference type="SAM" id="SignalP"/>
    </source>
</evidence>
<keyword evidence="1" id="KW-0732">Signal</keyword>
<comment type="caution">
    <text evidence="2">The sequence shown here is derived from an EMBL/GenBank/DDBJ whole genome shotgun (WGS) entry which is preliminary data.</text>
</comment>
<accession>A0A8H5F9V4</accession>